<evidence type="ECO:0000313" key="2">
    <source>
        <dbReference type="Proteomes" id="UP000198802"/>
    </source>
</evidence>
<sequence length="81" mass="8086">MKQPVLPEPSSAAVGEVLGAATFGDATLAGCGVEPAGAKAARGGRAADAIRPPLAARIALGPGQAGWRTPVQPRSMRPVMK</sequence>
<evidence type="ECO:0000313" key="1">
    <source>
        <dbReference type="EMBL" id="CUU61051.1"/>
    </source>
</evidence>
<dbReference type="Proteomes" id="UP000198802">
    <property type="component" value="Unassembled WGS sequence"/>
</dbReference>
<dbReference type="AlphaFoldDB" id="A0A0S4QZI1"/>
<accession>A0A0S4QZI1</accession>
<gene>
    <name evidence="1" type="ORF">Ga0074812_15410</name>
</gene>
<keyword evidence="2" id="KW-1185">Reference proteome</keyword>
<proteinExistence type="predicted"/>
<dbReference type="EMBL" id="FAOZ01000054">
    <property type="protein sequence ID" value="CUU61051.1"/>
    <property type="molecule type" value="Genomic_DNA"/>
</dbReference>
<name>A0A0S4QZI1_9ACTN</name>
<protein>
    <submittedName>
        <fullName evidence="1">Uncharacterized protein</fullName>
    </submittedName>
</protein>
<organism evidence="1 2">
    <name type="scientific">Parafrankia irregularis</name>
    <dbReference type="NCBI Taxonomy" id="795642"/>
    <lineage>
        <taxon>Bacteria</taxon>
        <taxon>Bacillati</taxon>
        <taxon>Actinomycetota</taxon>
        <taxon>Actinomycetes</taxon>
        <taxon>Frankiales</taxon>
        <taxon>Frankiaceae</taxon>
        <taxon>Parafrankia</taxon>
    </lineage>
</organism>
<reference evidence="2" key="1">
    <citation type="submission" date="2015-11" db="EMBL/GenBank/DDBJ databases">
        <authorList>
            <person name="Varghese N."/>
        </authorList>
    </citation>
    <scope>NUCLEOTIDE SEQUENCE [LARGE SCALE GENOMIC DNA]</scope>
    <source>
        <strain evidence="2">DSM 45899</strain>
    </source>
</reference>